<dbReference type="AlphaFoldDB" id="A0A4Y3UKM5"/>
<dbReference type="EMBL" id="VFPS01000002">
    <property type="protein sequence ID" value="TQM98615.1"/>
    <property type="molecule type" value="Genomic_DNA"/>
</dbReference>
<dbReference type="OrthoDB" id="5498854at2"/>
<evidence type="ECO:0000313" key="3">
    <source>
        <dbReference type="Proteomes" id="UP000319804"/>
    </source>
</evidence>
<gene>
    <name evidence="2" type="ORF">FHX68_1311</name>
</gene>
<protein>
    <recommendedName>
        <fullName evidence="4">Methyltransferase family protein</fullName>
    </recommendedName>
</protein>
<feature type="region of interest" description="Disordered" evidence="1">
    <location>
        <begin position="1"/>
        <end position="26"/>
    </location>
</feature>
<evidence type="ECO:0008006" key="4">
    <source>
        <dbReference type="Google" id="ProtNLM"/>
    </source>
</evidence>
<dbReference type="Gene3D" id="3.40.50.150">
    <property type="entry name" value="Vaccinia Virus protein VP39"/>
    <property type="match status" value="1"/>
</dbReference>
<comment type="caution">
    <text evidence="2">The sequence shown here is derived from an EMBL/GenBank/DDBJ whole genome shotgun (WGS) entry which is preliminary data.</text>
</comment>
<keyword evidence="3" id="KW-1185">Reference proteome</keyword>
<sequence length="285" mass="30935">MSPEKPPRSRSGPAAGVVGQVTRGTTNTNRLRRVDRWIARHPVLRRTDDPLVVDLGYGASGVTAFELEARLHRARPDVEVVGLEIDPARVARAEAQLADVRAGRTPFSPDAHVSFGRGGFEVPLPGTERRPAVIRAFNVLRQYDEGEVAAAWQRMSARLQPGGMLVEGTCDELGRVCTWIEVGADATPRSLTLSLRLAGLASPAIAAERLPKALIHRNVPGERVHAFLAALETEWVRAVAAAPFGAEQRWRTALEALAAAGWPVQGRSRWRLGEVTVPWEVVAPA</sequence>
<name>A0A4Y3UKM5_9MICO</name>
<accession>A0A4Y3UKM5</accession>
<proteinExistence type="predicted"/>
<organism evidence="2 3">
    <name type="scientific">Microbacterium lacticum</name>
    <dbReference type="NCBI Taxonomy" id="33885"/>
    <lineage>
        <taxon>Bacteria</taxon>
        <taxon>Bacillati</taxon>
        <taxon>Actinomycetota</taxon>
        <taxon>Actinomycetes</taxon>
        <taxon>Micrococcales</taxon>
        <taxon>Microbacteriaceae</taxon>
        <taxon>Microbacterium</taxon>
    </lineage>
</organism>
<evidence type="ECO:0000313" key="2">
    <source>
        <dbReference type="EMBL" id="TQM98615.1"/>
    </source>
</evidence>
<evidence type="ECO:0000256" key="1">
    <source>
        <dbReference type="SAM" id="MobiDB-lite"/>
    </source>
</evidence>
<dbReference type="SUPFAM" id="SSF53335">
    <property type="entry name" value="S-adenosyl-L-methionine-dependent methyltransferases"/>
    <property type="match status" value="1"/>
</dbReference>
<dbReference type="InterPro" id="IPR029063">
    <property type="entry name" value="SAM-dependent_MTases_sf"/>
</dbReference>
<reference evidence="2 3" key="1">
    <citation type="submission" date="2019-06" db="EMBL/GenBank/DDBJ databases">
        <title>Sequencing the genomes of 1000 actinobacteria strains.</title>
        <authorList>
            <person name="Klenk H.-P."/>
        </authorList>
    </citation>
    <scope>NUCLEOTIDE SEQUENCE [LARGE SCALE GENOMIC DNA]</scope>
    <source>
        <strain evidence="2 3">DSM 20427</strain>
    </source>
</reference>
<dbReference type="Proteomes" id="UP000319804">
    <property type="component" value="Unassembled WGS sequence"/>
</dbReference>
<dbReference type="RefSeq" id="WP_141380489.1">
    <property type="nucleotide sequence ID" value="NZ_BJNA01000024.1"/>
</dbReference>